<gene>
    <name evidence="2" type="ORF">ABS642_19950</name>
</gene>
<feature type="chain" id="PRO_5043560315" evidence="1">
    <location>
        <begin position="29"/>
        <end position="171"/>
    </location>
</feature>
<protein>
    <submittedName>
        <fullName evidence="2">Uncharacterized protein</fullName>
    </submittedName>
</protein>
<keyword evidence="1" id="KW-0732">Signal</keyword>
<organism evidence="2">
    <name type="scientific">Microbacterium sp. A8/3-1</name>
    <dbReference type="NCBI Taxonomy" id="3160749"/>
    <lineage>
        <taxon>Bacteria</taxon>
        <taxon>Bacillati</taxon>
        <taxon>Actinomycetota</taxon>
        <taxon>Actinomycetes</taxon>
        <taxon>Micrococcales</taxon>
        <taxon>Microbacteriaceae</taxon>
        <taxon>Microbacterium</taxon>
    </lineage>
</organism>
<proteinExistence type="predicted"/>
<evidence type="ECO:0000313" key="2">
    <source>
        <dbReference type="EMBL" id="XBX78162.1"/>
    </source>
</evidence>
<reference evidence="2" key="1">
    <citation type="submission" date="2024-06" db="EMBL/GenBank/DDBJ databases">
        <title>Draft genome sequence of Microbacterium sp. strain A8/3-1, isolated from Oxytropis tragacanthoides Fisch. ex DC. Root nodules in the Altai region of Russia.</title>
        <authorList>
            <person name="Sazanova A."/>
            <person name="Guro P."/>
            <person name="Kuznetsova I."/>
            <person name="Belimov A."/>
            <person name="Safronova V."/>
        </authorList>
    </citation>
    <scope>NUCLEOTIDE SEQUENCE</scope>
    <source>
        <strain evidence="2">A8/3-1</strain>
    </source>
</reference>
<dbReference type="RefSeq" id="WP_350351489.1">
    <property type="nucleotide sequence ID" value="NZ_CP158357.1"/>
</dbReference>
<name>A0AAU7VVD9_9MICO</name>
<dbReference type="AlphaFoldDB" id="A0AAU7VVD9"/>
<feature type="signal peptide" evidence="1">
    <location>
        <begin position="1"/>
        <end position="28"/>
    </location>
</feature>
<sequence length="171" mass="17340">MMSRGWRRMLAGVAGLSVLAGLAILPSAEMTDAQFTDSEYAASTTFTAQSLVAPVITGCTVANNGLGIFQSVTLTWTALYPLASVRLTATSGTTTGTVASANITASGPVGGVYSYSATLNQALLTSLVSNLLGSTTTLTVISLIPSTSWVSLGATRKLTIALLGLNAACTV</sequence>
<evidence type="ECO:0000256" key="1">
    <source>
        <dbReference type="SAM" id="SignalP"/>
    </source>
</evidence>
<dbReference type="EMBL" id="CP158357">
    <property type="protein sequence ID" value="XBX78162.1"/>
    <property type="molecule type" value="Genomic_DNA"/>
</dbReference>
<accession>A0AAU7VVD9</accession>